<dbReference type="GO" id="GO:0005992">
    <property type="term" value="P:trehalose biosynthetic process"/>
    <property type="evidence" value="ECO:0007669"/>
    <property type="project" value="TreeGrafter"/>
</dbReference>
<organism evidence="2 3">
    <name type="scientific">Aureimonas altamirensis</name>
    <dbReference type="NCBI Taxonomy" id="370622"/>
    <lineage>
        <taxon>Bacteria</taxon>
        <taxon>Pseudomonadati</taxon>
        <taxon>Pseudomonadota</taxon>
        <taxon>Alphaproteobacteria</taxon>
        <taxon>Hyphomicrobiales</taxon>
        <taxon>Aurantimonadaceae</taxon>
        <taxon>Aureimonas</taxon>
    </lineage>
</organism>
<dbReference type="STRING" id="370622.LA66_17805"/>
<comment type="caution">
    <text evidence="2">The sequence shown here is derived from an EMBL/GenBank/DDBJ whole genome shotgun (WGS) entry which is preliminary data.</text>
</comment>
<dbReference type="CDD" id="cd11336">
    <property type="entry name" value="AmyAc_MTSase"/>
    <property type="match status" value="1"/>
</dbReference>
<proteinExistence type="predicted"/>
<sequence>MTSRTLSATYRLQFRNGVGFDDARALVPYLAELGISHFYASPVFEASPGSTHGYDVVDYNRFEPDLGGDTGFGALSDALRDAGLGLILDFVPNHMGVSPANGWWEDVLRWGSGSRHAGTFDISWEAEKILIPVLGQPYGEALENGDLTVVLDIGRRELRFSASGYELPVDPRTFPDIFGFLDHPQREPLIRLFAGAEPADGDDLAERLGELLEDPDFLAAMEQAVARANGDKAALHALHERQNWRLAWWRLAREKLSYRRFFEIADLIGVRQEVRRVFRESHRTIVRLAREGRLDGIRIDHVDGVADPKGYLGDLRSVLDRAGASETVIHVEKILTGPERLRRSWNVEGTTGYEFISAVSGLYVDAAQEAAMTEAYDAFVGGEAALEAQVHKQKRYIFSHNLAGELSVLTDIALSVARLGLATRDFGPDTLQRSILEIATALPVYRTYSGIDGIPAEDIEIIDGAVAWVQAARKVEADEPVVFVGRLLKLDFEDGEAMAGALDFTRRFQQTTGAVMAKAVEDTVFYRWNRLIALNEVGGEPDHYGADVDAFHTAMQIRLEDQPEGLLALSTHDTKRGEDARARIYTISEAPDAWNEIVRFAADALAPYRVSLDDGGLSPDPATEWGFYQSLLGVLPADFDPDDGGACDDIRQRMRAFMEKAVREAKQFTSWTAPNEPYEKALLAFVDAAFEPAFLRSFWERVQPFVVAGALTSLSQTLVRLGAPGVPDIYQGTEFYDNSLVDPDNRRLVDFDARRSALRGGEPVGAAAAHWRDGCAKARLTAAGLAVRGARPGLFTVGDYVPLTVQGAAARHFVAFARSSGDDAAIVVAPRLCLSLLEGRADLTGIALGDTRVVVPPALAGRRMADAVSGKPVTVEGAMLLAELFDGVPLAFLSTSGR</sequence>
<reference evidence="2 3" key="1">
    <citation type="submission" date="2014-09" db="EMBL/GenBank/DDBJ databases">
        <title>Isolation and characterization of Aurantimonas altamirensis ON-56566 from clinical sample following a dog bite.</title>
        <authorList>
            <person name="Eshaghi A."/>
            <person name="Li A."/>
            <person name="Shahinas D."/>
            <person name="Bahn P."/>
            <person name="Kus J.V."/>
            <person name="Patel S.N."/>
        </authorList>
    </citation>
    <scope>NUCLEOTIDE SEQUENCE [LARGE SCALE GENOMIC DNA]</scope>
    <source>
        <strain evidence="2 3">ON-56566</strain>
    </source>
</reference>
<evidence type="ECO:0000313" key="3">
    <source>
        <dbReference type="Proteomes" id="UP000030826"/>
    </source>
</evidence>
<dbReference type="NCBIfam" id="TIGR02401">
    <property type="entry name" value="trehalose_TreY"/>
    <property type="match status" value="1"/>
</dbReference>
<dbReference type="InterPro" id="IPR006047">
    <property type="entry name" value="GH13_cat_dom"/>
</dbReference>
<dbReference type="SUPFAM" id="SSF51445">
    <property type="entry name" value="(Trans)glycosidases"/>
    <property type="match status" value="1"/>
</dbReference>
<dbReference type="GO" id="GO:0030980">
    <property type="term" value="P:alpha-glucan catabolic process"/>
    <property type="evidence" value="ECO:0007669"/>
    <property type="project" value="TreeGrafter"/>
</dbReference>
<dbReference type="PANTHER" id="PTHR10357">
    <property type="entry name" value="ALPHA-AMYLASE FAMILY MEMBER"/>
    <property type="match status" value="1"/>
</dbReference>
<dbReference type="EMBL" id="JRFJ01000006">
    <property type="protein sequence ID" value="KHJ53271.1"/>
    <property type="molecule type" value="Genomic_DNA"/>
</dbReference>
<dbReference type="SMART" id="SM00642">
    <property type="entry name" value="Aamy"/>
    <property type="match status" value="1"/>
</dbReference>
<dbReference type="Proteomes" id="UP000030826">
    <property type="component" value="Unassembled WGS sequence"/>
</dbReference>
<dbReference type="Gene3D" id="3.30.1590.10">
    <property type="entry name" value="Maltooligosyl trehalose synthase, domain 2"/>
    <property type="match status" value="1"/>
</dbReference>
<dbReference type="InterPro" id="IPR012767">
    <property type="entry name" value="Trehalose_TreY"/>
</dbReference>
<dbReference type="OrthoDB" id="9761577at2"/>
<name>A0A0B1Q1E6_9HYPH</name>
<gene>
    <name evidence="2" type="ORF">LA66_17805</name>
</gene>
<dbReference type="Gene3D" id="3.20.20.80">
    <property type="entry name" value="Glycosidases"/>
    <property type="match status" value="2"/>
</dbReference>
<evidence type="ECO:0000259" key="1">
    <source>
        <dbReference type="SMART" id="SM00642"/>
    </source>
</evidence>
<evidence type="ECO:0000313" key="2">
    <source>
        <dbReference type="EMBL" id="KHJ53271.1"/>
    </source>
</evidence>
<accession>A0A0B1Q1E6</accession>
<dbReference type="PANTHER" id="PTHR10357:SF216">
    <property type="entry name" value="MALTOOLIGOSYL TREHALOSE SYNTHASE-RELATED"/>
    <property type="match status" value="1"/>
</dbReference>
<dbReference type="AlphaFoldDB" id="A0A0B1Q1E6"/>
<dbReference type="RefSeq" id="WP_039195396.1">
    <property type="nucleotide sequence ID" value="NZ_JRFJ01000006.1"/>
</dbReference>
<feature type="domain" description="Glycosyl hydrolase family 13 catalytic" evidence="1">
    <location>
        <begin position="14"/>
        <end position="759"/>
    </location>
</feature>
<dbReference type="GO" id="GO:0047470">
    <property type="term" value="F:(1,4)-alpha-D-glucan 1-alpha-D-glucosylmutase activity"/>
    <property type="evidence" value="ECO:0007669"/>
    <property type="project" value="TreeGrafter"/>
</dbReference>
<dbReference type="Pfam" id="PF00128">
    <property type="entry name" value="Alpha-amylase"/>
    <property type="match status" value="1"/>
</dbReference>
<protein>
    <submittedName>
        <fullName evidence="2">Alpha-amylase</fullName>
    </submittedName>
</protein>
<dbReference type="InterPro" id="IPR017853">
    <property type="entry name" value="GH"/>
</dbReference>